<dbReference type="RefSeq" id="WP_113636825.1">
    <property type="nucleotide sequence ID" value="NZ_QNUX01000013.1"/>
</dbReference>
<dbReference type="AlphaFoldDB" id="A0A366AXJ3"/>
<gene>
    <name evidence="1" type="ORF">DR980_13060</name>
</gene>
<proteinExistence type="predicted"/>
<evidence type="ECO:0000313" key="2">
    <source>
        <dbReference type="Proteomes" id="UP000253676"/>
    </source>
</evidence>
<keyword evidence="2" id="KW-1185">Reference proteome</keyword>
<accession>A0A366AXJ3</accession>
<evidence type="ECO:0000313" key="1">
    <source>
        <dbReference type="EMBL" id="RBN49371.1"/>
    </source>
</evidence>
<name>A0A366AXJ3_9FLAO</name>
<dbReference type="Proteomes" id="UP000253676">
    <property type="component" value="Unassembled WGS sequence"/>
</dbReference>
<sequence length="209" mass="23745">MTNISETLTETIKDDKFQDVIVDLSETTLDTLLKDGALKDIPIIGVVGIAKTTLTVQDKLFTKKLMVFLLQLKKTSNESRKKQIEKIEKDPEYKTKVGEKLLYIIDKCEDHEKAKYIGKLFQCFIEEKIEYENFLRASRSIELTYLGDLKRFINEKWKNMGMEEGGDLLGAGLMDAIYSSGEAMHGASNSSLKLEVSYIGKMIQELLAE</sequence>
<protein>
    <submittedName>
        <fullName evidence="1">Uncharacterized protein</fullName>
    </submittedName>
</protein>
<dbReference type="OrthoDB" id="6398067at2"/>
<organism evidence="1 2">
    <name type="scientific">Flavobacterium psychrolimnae</name>
    <dbReference type="NCBI Taxonomy" id="249351"/>
    <lineage>
        <taxon>Bacteria</taxon>
        <taxon>Pseudomonadati</taxon>
        <taxon>Bacteroidota</taxon>
        <taxon>Flavobacteriia</taxon>
        <taxon>Flavobacteriales</taxon>
        <taxon>Flavobacteriaceae</taxon>
        <taxon>Flavobacterium</taxon>
    </lineage>
</organism>
<dbReference type="EMBL" id="QNUX01000013">
    <property type="protein sequence ID" value="RBN49371.1"/>
    <property type="molecule type" value="Genomic_DNA"/>
</dbReference>
<comment type="caution">
    <text evidence="1">The sequence shown here is derived from an EMBL/GenBank/DDBJ whole genome shotgun (WGS) entry which is preliminary data.</text>
</comment>
<reference evidence="1 2" key="1">
    <citation type="submission" date="2018-07" db="EMBL/GenBank/DDBJ databases">
        <title>Complete genome sequence of Flavobacterium psychrolimnae LMG 22018.</title>
        <authorList>
            <person name="Kim D.-U."/>
        </authorList>
    </citation>
    <scope>NUCLEOTIDE SEQUENCE [LARGE SCALE GENOMIC DNA]</scope>
    <source>
        <strain evidence="1 2">LMG 22018</strain>
    </source>
</reference>